<dbReference type="AlphaFoldDB" id="A0A7X0H8D9"/>
<organism evidence="2 3">
    <name type="scientific">Algisphaera agarilytica</name>
    <dbReference type="NCBI Taxonomy" id="1385975"/>
    <lineage>
        <taxon>Bacteria</taxon>
        <taxon>Pseudomonadati</taxon>
        <taxon>Planctomycetota</taxon>
        <taxon>Phycisphaerae</taxon>
        <taxon>Phycisphaerales</taxon>
        <taxon>Phycisphaeraceae</taxon>
        <taxon>Algisphaera</taxon>
    </lineage>
</organism>
<dbReference type="RefSeq" id="WP_184678435.1">
    <property type="nucleotide sequence ID" value="NZ_JACHGY010000001.1"/>
</dbReference>
<dbReference type="EMBL" id="JACHGY010000001">
    <property type="protein sequence ID" value="MBB6430942.1"/>
    <property type="molecule type" value="Genomic_DNA"/>
</dbReference>
<dbReference type="SMART" id="SM00930">
    <property type="entry name" value="NIL"/>
    <property type="match status" value="1"/>
</dbReference>
<evidence type="ECO:0000313" key="3">
    <source>
        <dbReference type="Proteomes" id="UP000541810"/>
    </source>
</evidence>
<feature type="domain" description="NIL" evidence="1">
    <location>
        <begin position="2"/>
        <end position="75"/>
    </location>
</feature>
<dbReference type="Proteomes" id="UP000541810">
    <property type="component" value="Unassembled WGS sequence"/>
</dbReference>
<reference evidence="2 3" key="1">
    <citation type="submission" date="2020-08" db="EMBL/GenBank/DDBJ databases">
        <title>Genomic Encyclopedia of Type Strains, Phase IV (KMG-IV): sequencing the most valuable type-strain genomes for metagenomic binning, comparative biology and taxonomic classification.</title>
        <authorList>
            <person name="Goeker M."/>
        </authorList>
    </citation>
    <scope>NUCLEOTIDE SEQUENCE [LARGE SCALE GENOMIC DNA]</scope>
    <source>
        <strain evidence="2 3">DSM 103725</strain>
    </source>
</reference>
<name>A0A7X0H8D9_9BACT</name>
<accession>A0A7X0H8D9</accession>
<evidence type="ECO:0000313" key="2">
    <source>
        <dbReference type="EMBL" id="MBB6430942.1"/>
    </source>
</evidence>
<gene>
    <name evidence="2" type="ORF">HNQ40_002748</name>
</gene>
<protein>
    <recommendedName>
        <fullName evidence="1">NIL domain-containing protein</fullName>
    </recommendedName>
</protein>
<dbReference type="Gene3D" id="3.30.70.260">
    <property type="match status" value="1"/>
</dbReference>
<sequence length="83" mass="9042">MASRKCWLTFEGGCQDQPVIWQLSQAFPAVQFDVRQASVSQQIGIMALQFTAEDEEQLEAAIAFLVDKGVRVDPVEGGSLVVG</sequence>
<comment type="caution">
    <text evidence="2">The sequence shown here is derived from an EMBL/GenBank/DDBJ whole genome shotgun (WGS) entry which is preliminary data.</text>
</comment>
<dbReference type="SUPFAM" id="SSF55021">
    <property type="entry name" value="ACT-like"/>
    <property type="match status" value="1"/>
</dbReference>
<dbReference type="InterPro" id="IPR018449">
    <property type="entry name" value="NIL_domain"/>
</dbReference>
<dbReference type="Pfam" id="PF09383">
    <property type="entry name" value="NIL"/>
    <property type="match status" value="1"/>
</dbReference>
<proteinExistence type="predicted"/>
<dbReference type="InterPro" id="IPR045865">
    <property type="entry name" value="ACT-like_dom_sf"/>
</dbReference>
<evidence type="ECO:0000259" key="1">
    <source>
        <dbReference type="SMART" id="SM00930"/>
    </source>
</evidence>
<keyword evidence="3" id="KW-1185">Reference proteome</keyword>